<dbReference type="GeneID" id="18832622"/>
<evidence type="ECO:0000256" key="1">
    <source>
        <dbReference type="SAM" id="MobiDB-lite"/>
    </source>
</evidence>
<reference evidence="3" key="1">
    <citation type="journal article" date="2012" name="Proc. Natl. Acad. Sci. U.S.A.">
        <title>Genome sequence of the button mushroom Agaricus bisporus reveals mechanisms governing adaptation to a humic-rich ecological niche.</title>
        <authorList>
            <person name="Morin E."/>
            <person name="Kohler A."/>
            <person name="Baker A.R."/>
            <person name="Foulongne-Oriol M."/>
            <person name="Lombard V."/>
            <person name="Nagy L.G."/>
            <person name="Ohm R.A."/>
            <person name="Patyshakuliyeva A."/>
            <person name="Brun A."/>
            <person name="Aerts A.L."/>
            <person name="Bailey A.M."/>
            <person name="Billette C."/>
            <person name="Coutinho P.M."/>
            <person name="Deakin G."/>
            <person name="Doddapaneni H."/>
            <person name="Floudas D."/>
            <person name="Grimwood J."/>
            <person name="Hilden K."/>
            <person name="Kuees U."/>
            <person name="LaButti K.M."/>
            <person name="Lapidus A."/>
            <person name="Lindquist E.A."/>
            <person name="Lucas S.M."/>
            <person name="Murat C."/>
            <person name="Riley R.W."/>
            <person name="Salamov A.A."/>
            <person name="Schmutz J."/>
            <person name="Subramanian V."/>
            <person name="Woesten H.A.B."/>
            <person name="Xu J."/>
            <person name="Eastwood D.C."/>
            <person name="Foster G.D."/>
            <person name="Sonnenberg A.S."/>
            <person name="Cullen D."/>
            <person name="de Vries R.P."/>
            <person name="Lundell T."/>
            <person name="Hibbett D.S."/>
            <person name="Henrissat B."/>
            <person name="Burton K.S."/>
            <person name="Kerrigan R.W."/>
            <person name="Challen M.P."/>
            <person name="Grigoriev I.V."/>
            <person name="Martin F."/>
        </authorList>
    </citation>
    <scope>NUCLEOTIDE SEQUENCE [LARGE SCALE GENOMIC DNA]</scope>
    <source>
        <strain evidence="3">JB137-S8 / ATCC MYA-4627 / FGSC 10392</strain>
    </source>
</reference>
<feature type="compositionally biased region" description="Low complexity" evidence="1">
    <location>
        <begin position="41"/>
        <end position="50"/>
    </location>
</feature>
<dbReference type="InParanoid" id="K5WWL4"/>
<feature type="region of interest" description="Disordered" evidence="1">
    <location>
        <begin position="38"/>
        <end position="60"/>
    </location>
</feature>
<keyword evidence="3" id="KW-1185">Reference proteome</keyword>
<dbReference type="Proteomes" id="UP000008493">
    <property type="component" value="Unassembled WGS sequence"/>
</dbReference>
<name>K5WWL4_AGABU</name>
<dbReference type="SUPFAM" id="SSF56219">
    <property type="entry name" value="DNase I-like"/>
    <property type="match status" value="1"/>
</dbReference>
<protein>
    <recommendedName>
        <fullName evidence="4">Endonuclease/exonuclease/phosphatase domain-containing protein</fullName>
    </recommendedName>
</protein>
<dbReference type="KEGG" id="abp:AGABI1DRAFT95230"/>
<organism evidence="2 3">
    <name type="scientific">Agaricus bisporus var. burnettii (strain JB137-S8 / ATCC MYA-4627 / FGSC 10392)</name>
    <name type="common">White button mushroom</name>
    <dbReference type="NCBI Taxonomy" id="597362"/>
    <lineage>
        <taxon>Eukaryota</taxon>
        <taxon>Fungi</taxon>
        <taxon>Dikarya</taxon>
        <taxon>Basidiomycota</taxon>
        <taxon>Agaricomycotina</taxon>
        <taxon>Agaricomycetes</taxon>
        <taxon>Agaricomycetidae</taxon>
        <taxon>Agaricales</taxon>
        <taxon>Agaricineae</taxon>
        <taxon>Agaricaceae</taxon>
        <taxon>Agaricus</taxon>
    </lineage>
</organism>
<dbReference type="OrthoDB" id="412006at2759"/>
<dbReference type="AlphaFoldDB" id="K5WWL4"/>
<dbReference type="EMBL" id="JH971422">
    <property type="protein sequence ID" value="EKM74982.1"/>
    <property type="molecule type" value="Genomic_DNA"/>
</dbReference>
<evidence type="ECO:0008006" key="4">
    <source>
        <dbReference type="Google" id="ProtNLM"/>
    </source>
</evidence>
<gene>
    <name evidence="2" type="ORF">AGABI1DRAFT_95230</name>
</gene>
<dbReference type="Gene3D" id="3.60.10.10">
    <property type="entry name" value="Endonuclease/exonuclease/phosphatase"/>
    <property type="match status" value="1"/>
</dbReference>
<accession>K5WWL4</accession>
<sequence>MYLKQGDHIKTIDIMNHLKAWATGDCLKDVMSDMGLEYSIPDNPNRPTRAPRTRHNDDTEIDVPPSIIDLVFTSEDISLSELFKLHVCENDADRMSSDHFPIQITIPFSKDNVVYYVTKLDPENEEDYEGEIGDKLVNLAEECKSLNSREELVEVVEEVARIFEKAWSNWTEEVKISGKGKNWWNKECTQAFNNLRDEQNSRGKKDIEKYSEFRRVIRGAKKQSYEKKIHEIASTRGRPWDLMPWVRERKMPATESLLDDQGRACVDKEHLFQTLHTAYNSANNRPINLNRMLRELEKKEEREWDTFSQHELRQALSNTLPKLTRRLSNSSS</sequence>
<proteinExistence type="predicted"/>
<dbReference type="HOGENOM" id="CLU_930552_0_0_1"/>
<evidence type="ECO:0000313" key="3">
    <source>
        <dbReference type="Proteomes" id="UP000008493"/>
    </source>
</evidence>
<dbReference type="RefSeq" id="XP_007334369.1">
    <property type="nucleotide sequence ID" value="XM_007334307.1"/>
</dbReference>
<dbReference type="InterPro" id="IPR036691">
    <property type="entry name" value="Endo/exonu/phosph_ase_sf"/>
</dbReference>
<evidence type="ECO:0000313" key="2">
    <source>
        <dbReference type="EMBL" id="EKM74982.1"/>
    </source>
</evidence>